<dbReference type="InterPro" id="IPR045619">
    <property type="entry name" value="DUF6443"/>
</dbReference>
<reference evidence="3" key="1">
    <citation type="submission" date="2021-01" db="EMBL/GenBank/DDBJ databases">
        <title>Marivirga sp. nov., isolated from intertidal surface sediments.</title>
        <authorList>
            <person name="Zhang M."/>
        </authorList>
    </citation>
    <scope>NUCLEOTIDE SEQUENCE</scope>
    <source>
        <strain evidence="3">SM1354</strain>
    </source>
</reference>
<evidence type="ECO:0000313" key="4">
    <source>
        <dbReference type="Proteomes" id="UP000642920"/>
    </source>
</evidence>
<gene>
    <name evidence="3" type="ORF">JKP34_09905</name>
</gene>
<feature type="domain" description="Fibronectin type-III" evidence="2">
    <location>
        <begin position="315"/>
        <end position="404"/>
    </location>
</feature>
<dbReference type="InterPro" id="IPR036116">
    <property type="entry name" value="FN3_sf"/>
</dbReference>
<dbReference type="Pfam" id="PF20041">
    <property type="entry name" value="DUF6443"/>
    <property type="match status" value="1"/>
</dbReference>
<keyword evidence="1" id="KW-0677">Repeat</keyword>
<comment type="caution">
    <text evidence="3">The sequence shown here is derived from an EMBL/GenBank/DDBJ whole genome shotgun (WGS) entry which is preliminary data.</text>
</comment>
<dbReference type="SMART" id="SM00060">
    <property type="entry name" value="FN3"/>
    <property type="match status" value="12"/>
</dbReference>
<organism evidence="3 4">
    <name type="scientific">Marivirga atlantica</name>
    <dbReference type="NCBI Taxonomy" id="1548457"/>
    <lineage>
        <taxon>Bacteria</taxon>
        <taxon>Pseudomonadati</taxon>
        <taxon>Bacteroidota</taxon>
        <taxon>Cytophagia</taxon>
        <taxon>Cytophagales</taxon>
        <taxon>Marivirgaceae</taxon>
        <taxon>Marivirga</taxon>
    </lineage>
</organism>
<dbReference type="CDD" id="cd00063">
    <property type="entry name" value="FN3"/>
    <property type="match status" value="7"/>
</dbReference>
<feature type="domain" description="Fibronectin type-III" evidence="2">
    <location>
        <begin position="893"/>
        <end position="983"/>
    </location>
</feature>
<dbReference type="Gene3D" id="2.180.10.10">
    <property type="entry name" value="RHS repeat-associated core"/>
    <property type="match status" value="3"/>
</dbReference>
<dbReference type="Gene3D" id="2.60.40.10">
    <property type="entry name" value="Immunoglobulins"/>
    <property type="match status" value="11"/>
</dbReference>
<dbReference type="EMBL" id="JAERQG010000002">
    <property type="protein sequence ID" value="MBL0765566.1"/>
    <property type="molecule type" value="Genomic_DNA"/>
</dbReference>
<protein>
    <submittedName>
        <fullName evidence="3">Fibronectin type III domain-containing protein</fullName>
    </submittedName>
</protein>
<dbReference type="Proteomes" id="UP000642920">
    <property type="component" value="Unassembled WGS sequence"/>
</dbReference>
<dbReference type="PROSITE" id="PS50853">
    <property type="entry name" value="FN3"/>
    <property type="match status" value="9"/>
</dbReference>
<dbReference type="Pfam" id="PF00041">
    <property type="entry name" value="fn3"/>
    <property type="match status" value="4"/>
</dbReference>
<dbReference type="InterPro" id="IPR013783">
    <property type="entry name" value="Ig-like_fold"/>
</dbReference>
<feature type="domain" description="Fibronectin type-III" evidence="2">
    <location>
        <begin position="405"/>
        <end position="497"/>
    </location>
</feature>
<dbReference type="PANTHER" id="PTHR46708">
    <property type="entry name" value="TENASCIN"/>
    <property type="match status" value="1"/>
</dbReference>
<dbReference type="PANTHER" id="PTHR46708:SF2">
    <property type="entry name" value="FIBRONECTIN TYPE-III DOMAIN-CONTAINING PROTEIN"/>
    <property type="match status" value="1"/>
</dbReference>
<dbReference type="InterPro" id="IPR003961">
    <property type="entry name" value="FN3_dom"/>
</dbReference>
<evidence type="ECO:0000313" key="3">
    <source>
        <dbReference type="EMBL" id="MBL0765566.1"/>
    </source>
</evidence>
<feature type="domain" description="Fibronectin type-III" evidence="2">
    <location>
        <begin position="223"/>
        <end position="314"/>
    </location>
</feature>
<sequence length="3025" mass="339345">MREASIPLLKRFSYFLFGVLFMCNNSFAEINKTDEQGVNALSASNITPTGFTCNWEAYEGAFYYHVEIAEDAEFINIVAQLGYDGTITATQVDFTEADPNTTYYYRVQPFILGEEFPYSNAVSVLTSSFDNPTALPATEISSMSFTCNWNEFSGADYYQIDISDNSNFDNIVGQYGYNGSVTSTSLIFSAEPNTNYYYRVKPIVEGFIFNYSNTVEVLTSPPAPQNVQVSQETLDGFTINWDQINGITDYRLSIYEGDPKNGIQVINNELITGLSYSAYGLKAGYEYVFEIHAENASGLSEAISDNAILKVNAPIINEALPIEHNGFTANWELVTGADYYEVEWATNANFDPIYIEGTNDRIYTNQLLIEDLIKNTNYFYRVRAYNVQGWSEYSAVQSVTTLAEASNYFSLSEATTSSFKVSNYEVSGVSQYQINVYQNNNISEGEKGDEFFFEVNNTEFTINSLNPGTEYAVRIASWNGTKYSAYSEVRYIYTVASPPVLEQSTNIEHTKDDEYSFDLYWSDVNLAEGYVIEISDNPTFDQNGYIREYGASGGSGAFGRTIRDAKAGTLYYCRIKVSQGVSSDWSETISVLMPPKRIDKIEVNNITPFSAEVNFSTYNSPSATNFRLKLSKSESNEYEYLYVTKNGDEYSVIVNDLEENTNYHVAIAGENSGGQGRFRSKNFKTWTTQPHIWGIGGNDDNYIMYWQATYNASEYLLDVAYDAEFTNFVNAEGVTYNDFSIAAEAVNAGHQQSYIFDFIQPVVTYYFRIRAKSDQGTSAYSNTSRLTGPPSPPTNVIYSNVTTDGFDLAWDFSPNADQYVVKIKDQNDNEVTGWSIKNSNGTAFSGEGNSVNISGLISGLTYEVKVLSYVSATNTYSYGYRGESNIITLKMNPPTNLTASFIDAYKFSFNWSPPSGAIAYELEVAKDDSFSNIILEETLGVEYNTKEVDELEPDTKYYVRMRAKNELYTSENSEVLQLRTASFPPQNLVVSAVGTNSFLASWDPLTFADGYLVDVATDKDFTNYVGNYEAFDLSTTQLQINSLEPNKQYFIRVRAYSEGGETGNSRIKQTLTLPVKPQALAAKKVTYSSFKANWLAIEGINIYEIQVASDEEFNNILNGYDNVGVSDNNLLVEPGEFNTDLFYRVRAVNATGFSNYSNVITVENLNRWILAPGANHSYREGEVVTLGFASEMPAVTLYLYNNGSLLKEIDQLTAATTSYNYTVDIPKGVGYTFRAVAADGEEARSEYAFAVIGEENYVRTTRVKKEGVLLETDLENLAVDEASISTEFYDGLGRLKQKVMQNYTPEQRDLVETYGYDAVGRRNKSYLPMPVEEAEGWFKSALIDPNNGDYTNDLLDRYAELPAVAQDEFLYSETTFEASPLNRPVAENAPGTAWAKDGNNRPVFTEYLINGDDEVLKFVIDGSSLSVVDYFAAGSFEKILITDEDGNQSATYTDAFGKTILKRNYLTTTEYADTYYVYDIRDNLAFVLPPELIKNLNTENGDIDANLLNNYGFYYQYDGRNRMVVKKVPGAEEVFMVYDDRDRLVLTQDGNQRINDQWLFTKYDVLNRPVMTGIFEMEEHRNSIQDFLKDYAKSTFKWSFTSGLSLEANKIERIEGQGWGEETAISTNYLEKNVDGEIAMKITSLAYNGSFGLSDNIEERHKNSIDYSFFIDDNEILRIYENGSYAGSVSYGNYEIGDVLTIRRIGDEINYYHNDKLLHTTTSANTQNLHAIVDIYKAGGSFEYLTNKETEGTDNKSFGYSNTAFPHITGGTTVLNTTYYDNYNFKNYVGLNTGMYDFQAEYVHGNAFEQTVQVTGQVTGGLTNILGTNEMLATVNYYDDRYRLIQSISDLSINKIATTSSVYDFSGKVLDETTHYRIKSIPIKWTNLNNVTLNDYTQGLVKNTYNSFNGGANSLNTLAAGEDGWVSVTIDKKRSQYAFGLNELNTTASYSDIDYGFYFFEEDKYKIIEQSGSDMNIYEAYNIGDEFRVERNDGNIYYYHNDQLVHESEEFSSSDLVIDVSIWKSGYELKTISASFGLDNNVKDELDLNIHYTYDHADRLMEVTHEVAEPVKWEGLVGYEIDKDGGLKQAGTSSYDNTNAYSTIPIKLESDGSYGVKIETLGRFLIGLNNDPTGTSYKDMDYALYVASNGQLYAYENGGRKTNAGLAYFEIGDRVAIIKKGNQIYYTHNGEVFYPSNKPVTTDLYADVTSYNVGDRIVDAQLSTTGPQLMVSNEYNELGQLIKKNLHEDDEQFTQSVDYRYNIRGWLTRINNADLSPDGTEQPDLFGMEMGYTDNLSLTGADAQYNGNIAGIKWASKRNILDDMADPIKRSAYGYNYDALNRIRNANFFEGANYDPNQKYQLEIPADGYDMNGNIMYLNRKDENGAAMDQLRYHYTGNQLDYVSDASSNEAGFKDGNTNSDDYAYDGNGNMMQDLNKGITAITYNHLNLPHKVTFDNGDYINYLYDAAGTKLRQEVFKNGTFEKATDYVGAMIFENDELQFVQTSEGRLVPRAVEHSNDFEYQYHLKDHLGNVRSTFAVREDDYNTSFETPTNDYFDNYDEIDIVANNMAKTGGSSNRIASFGETAQRVGITKTLLVSEGDVVNASIYGKYVDLQEGNEEVNALPFITALANMLSGGILGGENPMDVSGIQDGFVPAGALAASNETGPQAYFNYILLDKSFNYVDAGFKQLTTAAADNGTGSGSHELLQFEDMTIPHDGFLMFFVSNESEELTEVYFDDLMINHHKTELIQADDYYPFGLTFNSYKKVYDKKNFMNTFQDQEYEQETGWVKFKWRNHQPELGRFFNVDPLAEDYYYNSTYAFSENKVTAHIELEGLESYSINNGENSFESAYNSFSNWLSNLVNVTFNLSQTNFSNEEEVEDFENSMQQASTINQVSKVGQNFSSGDIQPYVTISYGKEATNVIDAVNGNGSITLSPSGVLLGGGVDYSTPSALPSLSVSGGITIGNSSNTEGYFGGTTGYNGIGVETSSTYSLRQQQIGIVISTAWIWSGVYTGISKEVYSFDK</sequence>
<dbReference type="SUPFAM" id="SSF49265">
    <property type="entry name" value="Fibronectin type III"/>
    <property type="match status" value="6"/>
</dbReference>
<feature type="domain" description="Fibronectin type-III" evidence="2">
    <location>
        <begin position="792"/>
        <end position="892"/>
    </location>
</feature>
<evidence type="ECO:0000256" key="1">
    <source>
        <dbReference type="ARBA" id="ARBA00022737"/>
    </source>
</evidence>
<feature type="domain" description="Fibronectin type-III" evidence="2">
    <location>
        <begin position="984"/>
        <end position="1075"/>
    </location>
</feature>
<dbReference type="RefSeq" id="WP_201920448.1">
    <property type="nucleotide sequence ID" value="NZ_JAERQG010000002.1"/>
</dbReference>
<evidence type="ECO:0000259" key="2">
    <source>
        <dbReference type="PROSITE" id="PS50853"/>
    </source>
</evidence>
<feature type="domain" description="Fibronectin type-III" evidence="2">
    <location>
        <begin position="37"/>
        <end position="129"/>
    </location>
</feature>
<dbReference type="NCBIfam" id="TIGR03696">
    <property type="entry name" value="Rhs_assc_core"/>
    <property type="match status" value="1"/>
</dbReference>
<dbReference type="InterPro" id="IPR022385">
    <property type="entry name" value="Rhs_assc_core"/>
</dbReference>
<proteinExistence type="predicted"/>
<keyword evidence="4" id="KW-1185">Reference proteome</keyword>
<name>A0A937AAZ0_9BACT</name>
<feature type="domain" description="Fibronectin type-III" evidence="2">
    <location>
        <begin position="131"/>
        <end position="222"/>
    </location>
</feature>
<feature type="domain" description="Fibronectin type-III" evidence="2">
    <location>
        <begin position="594"/>
        <end position="691"/>
    </location>
</feature>
<accession>A0A937AAZ0</accession>
<dbReference type="InterPro" id="IPR050991">
    <property type="entry name" value="ECM_Regulatory_Proteins"/>
</dbReference>